<comment type="caution">
    <text evidence="2">The sequence shown here is derived from an EMBL/GenBank/DDBJ whole genome shotgun (WGS) entry which is preliminary data.</text>
</comment>
<accession>A0ABP8GXL3</accession>
<dbReference type="RefSeq" id="WP_345255854.1">
    <property type="nucleotide sequence ID" value="NZ_BAABGY010000007.1"/>
</dbReference>
<reference evidence="3" key="1">
    <citation type="journal article" date="2019" name="Int. J. Syst. Evol. Microbiol.">
        <title>The Global Catalogue of Microorganisms (GCM) 10K type strain sequencing project: providing services to taxonomists for standard genome sequencing and annotation.</title>
        <authorList>
            <consortium name="The Broad Institute Genomics Platform"/>
            <consortium name="The Broad Institute Genome Sequencing Center for Infectious Disease"/>
            <person name="Wu L."/>
            <person name="Ma J."/>
        </authorList>
    </citation>
    <scope>NUCLEOTIDE SEQUENCE [LARGE SCALE GENOMIC DNA]</scope>
    <source>
        <strain evidence="3">JCM 17919</strain>
    </source>
</reference>
<sequence>MSTNQHKRGEENTANNDAIANRHPHKTNNDTSDAQNVMDDNVGNVRPLEDTEHARNKASEGLRQNGNTDRNNGSAGA</sequence>
<protein>
    <submittedName>
        <fullName evidence="2">Uncharacterized protein</fullName>
    </submittedName>
</protein>
<dbReference type="Proteomes" id="UP001501725">
    <property type="component" value="Unassembled WGS sequence"/>
</dbReference>
<dbReference type="EMBL" id="BAABGY010000007">
    <property type="protein sequence ID" value="GAA4331276.1"/>
    <property type="molecule type" value="Genomic_DNA"/>
</dbReference>
<evidence type="ECO:0000313" key="2">
    <source>
        <dbReference type="EMBL" id="GAA4331276.1"/>
    </source>
</evidence>
<name>A0ABP8GXL3_9BACT</name>
<evidence type="ECO:0000313" key="3">
    <source>
        <dbReference type="Proteomes" id="UP001501725"/>
    </source>
</evidence>
<feature type="compositionally biased region" description="Polar residues" evidence="1">
    <location>
        <begin position="62"/>
        <end position="77"/>
    </location>
</feature>
<proteinExistence type="predicted"/>
<evidence type="ECO:0000256" key="1">
    <source>
        <dbReference type="SAM" id="MobiDB-lite"/>
    </source>
</evidence>
<feature type="region of interest" description="Disordered" evidence="1">
    <location>
        <begin position="1"/>
        <end position="77"/>
    </location>
</feature>
<organism evidence="2 3">
    <name type="scientific">Flaviaesturariibacter amylovorans</name>
    <dbReference type="NCBI Taxonomy" id="1084520"/>
    <lineage>
        <taxon>Bacteria</taxon>
        <taxon>Pseudomonadati</taxon>
        <taxon>Bacteroidota</taxon>
        <taxon>Chitinophagia</taxon>
        <taxon>Chitinophagales</taxon>
        <taxon>Chitinophagaceae</taxon>
        <taxon>Flaviaestuariibacter</taxon>
    </lineage>
</organism>
<feature type="compositionally biased region" description="Basic and acidic residues" evidence="1">
    <location>
        <begin position="47"/>
        <end position="60"/>
    </location>
</feature>
<gene>
    <name evidence="2" type="ORF">GCM10023184_22930</name>
</gene>
<keyword evidence="3" id="KW-1185">Reference proteome</keyword>